<dbReference type="InterPro" id="IPR035965">
    <property type="entry name" value="PAS-like_dom_sf"/>
</dbReference>
<dbReference type="RefSeq" id="WP_110034580.1">
    <property type="nucleotide sequence ID" value="NZ_QGTR01000012.1"/>
</dbReference>
<evidence type="ECO:0000313" key="2">
    <source>
        <dbReference type="Proteomes" id="UP000246352"/>
    </source>
</evidence>
<reference evidence="1 2" key="1">
    <citation type="submission" date="2018-05" db="EMBL/GenBank/DDBJ databases">
        <title>Genomic Encyclopedia of Type Strains, Phase IV (KMG-IV): sequencing the most valuable type-strain genomes for metagenomic binning, comparative biology and taxonomic classification.</title>
        <authorList>
            <person name="Goeker M."/>
        </authorList>
    </citation>
    <scope>NUCLEOTIDE SEQUENCE [LARGE SCALE GENOMIC DNA]</scope>
    <source>
        <strain evidence="1 2">DSM 16791</strain>
    </source>
</reference>
<accession>A0A317PC84</accession>
<evidence type="ECO:0000313" key="1">
    <source>
        <dbReference type="EMBL" id="PWV95367.1"/>
    </source>
</evidence>
<dbReference type="EMBL" id="QGTR01000012">
    <property type="protein sequence ID" value="PWV95367.1"/>
    <property type="molecule type" value="Genomic_DNA"/>
</dbReference>
<comment type="caution">
    <text evidence="1">The sequence shown here is derived from an EMBL/GenBank/DDBJ whole genome shotgun (WGS) entry which is preliminary data.</text>
</comment>
<sequence length="172" mass="18458">MSDNETARSPVFASAEAINQFSLPAGAPLAAKAFVALWHASRAHDRPPPAESFDLADLGGTYPYLARICERGGDYGPGGDLIWAECATMASWPFARPVIGKPLSESLPAHSVRRVQAAFREVIATGMPSYFEITTWLHDGSELALGRLAVPVEGALGSVDLLALWVPRDDIR</sequence>
<dbReference type="OrthoDB" id="8114780at2"/>
<name>A0A317PC84_9HYPH</name>
<gene>
    <name evidence="1" type="ORF">DFR52_11218</name>
</gene>
<organism evidence="1 2">
    <name type="scientific">Hoeflea marina</name>
    <dbReference type="NCBI Taxonomy" id="274592"/>
    <lineage>
        <taxon>Bacteria</taxon>
        <taxon>Pseudomonadati</taxon>
        <taxon>Pseudomonadota</taxon>
        <taxon>Alphaproteobacteria</taxon>
        <taxon>Hyphomicrobiales</taxon>
        <taxon>Rhizobiaceae</taxon>
        <taxon>Hoeflea</taxon>
    </lineage>
</organism>
<proteinExistence type="predicted"/>
<keyword evidence="2" id="KW-1185">Reference proteome</keyword>
<dbReference type="AlphaFoldDB" id="A0A317PC84"/>
<dbReference type="SUPFAM" id="SSF55785">
    <property type="entry name" value="PYP-like sensor domain (PAS domain)"/>
    <property type="match status" value="1"/>
</dbReference>
<protein>
    <recommendedName>
        <fullName evidence="3">PAS domain-containing protein</fullName>
    </recommendedName>
</protein>
<evidence type="ECO:0008006" key="3">
    <source>
        <dbReference type="Google" id="ProtNLM"/>
    </source>
</evidence>
<dbReference type="Proteomes" id="UP000246352">
    <property type="component" value="Unassembled WGS sequence"/>
</dbReference>